<dbReference type="Proteomes" id="UP000681075">
    <property type="component" value="Unassembled WGS sequence"/>
</dbReference>
<dbReference type="EMBL" id="BOPV01000001">
    <property type="protein sequence ID" value="GIL38171.1"/>
    <property type="molecule type" value="Genomic_DNA"/>
</dbReference>
<reference evidence="2" key="1">
    <citation type="submission" date="2021-02" db="EMBL/GenBank/DDBJ databases">
        <title>Genome sequence of Rhodospirillales sp. strain TMPK1 isolated from soil.</title>
        <authorList>
            <person name="Nakai R."/>
            <person name="Kusada H."/>
            <person name="Tamaki H."/>
        </authorList>
    </citation>
    <scope>NUCLEOTIDE SEQUENCE</scope>
    <source>
        <strain evidence="2">TMPK1</strain>
    </source>
</reference>
<name>A0A8S8X8K6_9PROT</name>
<accession>A0A8S8X8K6</accession>
<keyword evidence="1" id="KW-0732">Signal</keyword>
<gene>
    <name evidence="2" type="ORF">TMPK1_04080</name>
</gene>
<sequence>MTAIARRTCTLFVVLCLAACSFVASYDETIDQQITAAVAKVDAWASDIRVAKPASATYAASAKFYQELGLSLDAIEFRTQRYDKNDNTLTQIVLIRRSVERVRAVHESTGIILADEAEAFKRQMHDQFGLLLGWELAKKNRVGGL</sequence>
<evidence type="ECO:0000313" key="3">
    <source>
        <dbReference type="Proteomes" id="UP000681075"/>
    </source>
</evidence>
<feature type="signal peptide" evidence="1">
    <location>
        <begin position="1"/>
        <end position="26"/>
    </location>
</feature>
<feature type="chain" id="PRO_5035935434" evidence="1">
    <location>
        <begin position="27"/>
        <end position="145"/>
    </location>
</feature>
<evidence type="ECO:0000256" key="1">
    <source>
        <dbReference type="SAM" id="SignalP"/>
    </source>
</evidence>
<dbReference type="AlphaFoldDB" id="A0A8S8X8K6"/>
<evidence type="ECO:0000313" key="2">
    <source>
        <dbReference type="EMBL" id="GIL38171.1"/>
    </source>
</evidence>
<organism evidence="2 3">
    <name type="scientific">Roseiterribacter gracilis</name>
    <dbReference type="NCBI Taxonomy" id="2812848"/>
    <lineage>
        <taxon>Bacteria</taxon>
        <taxon>Pseudomonadati</taxon>
        <taxon>Pseudomonadota</taxon>
        <taxon>Alphaproteobacteria</taxon>
        <taxon>Rhodospirillales</taxon>
        <taxon>Roseiterribacteraceae</taxon>
        <taxon>Roseiterribacter</taxon>
    </lineage>
</organism>
<comment type="caution">
    <text evidence="2">The sequence shown here is derived from an EMBL/GenBank/DDBJ whole genome shotgun (WGS) entry which is preliminary data.</text>
</comment>
<proteinExistence type="predicted"/>
<keyword evidence="3" id="KW-1185">Reference proteome</keyword>
<dbReference type="RefSeq" id="WP_420241136.1">
    <property type="nucleotide sequence ID" value="NZ_BOPV01000001.1"/>
</dbReference>
<protein>
    <submittedName>
        <fullName evidence="2">Uncharacterized protein</fullName>
    </submittedName>
</protein>